<sequence length="275" mass="30393">MEKIISTMQDILRQEAGITDDASPTLLPFFLDTPEDCPCILILPGGGYRLTSPREAEPIARAFNKHGFHALVLHYRVAPHQHPAPLLDASNTLALLRKNATELRVDAHKIVLCGFSAGGHLAASLGTHWNKAYLQNKICTSPGLNRPDGLILSYPVITSGIHAHRGSFEHLLGDGGDPALLEEMSLEKQVTKNMPPCFIWHTGEDQAVSVENAFLLAEALRKEKIPMEMHIFPEGPHGLSLATEETDETEDASMTIPHVSIWMDLCARWVKMFIR</sequence>
<keyword evidence="1 3" id="KW-0378">Hydrolase</keyword>
<evidence type="ECO:0000259" key="2">
    <source>
        <dbReference type="Pfam" id="PF20434"/>
    </source>
</evidence>
<dbReference type="GO" id="GO:0016787">
    <property type="term" value="F:hydrolase activity"/>
    <property type="evidence" value="ECO:0007669"/>
    <property type="project" value="UniProtKB-KW"/>
</dbReference>
<dbReference type="OrthoDB" id="9794725at2"/>
<dbReference type="KEGG" id="ock:EXM22_12295"/>
<evidence type="ECO:0000256" key="1">
    <source>
        <dbReference type="ARBA" id="ARBA00022801"/>
    </source>
</evidence>
<feature type="domain" description="BD-FAE-like" evidence="2">
    <location>
        <begin position="35"/>
        <end position="220"/>
    </location>
</feature>
<accession>A0A5C1QM54</accession>
<dbReference type="EMBL" id="CP036150">
    <property type="protein sequence ID" value="QEN08731.1"/>
    <property type="molecule type" value="Genomic_DNA"/>
</dbReference>
<dbReference type="Pfam" id="PF20434">
    <property type="entry name" value="BD-FAE"/>
    <property type="match status" value="1"/>
</dbReference>
<dbReference type="PANTHER" id="PTHR48081:SF6">
    <property type="entry name" value="PEPTIDASE S9 PROLYL OLIGOPEPTIDASE CATALYTIC DOMAIN-CONTAINING PROTEIN"/>
    <property type="match status" value="1"/>
</dbReference>
<dbReference type="PANTHER" id="PTHR48081">
    <property type="entry name" value="AB HYDROLASE SUPERFAMILY PROTEIN C4A8.06C"/>
    <property type="match status" value="1"/>
</dbReference>
<proteinExistence type="predicted"/>
<keyword evidence="4" id="KW-1185">Reference proteome</keyword>
<name>A0A5C1QM54_9SPIO</name>
<dbReference type="RefSeq" id="WP_149486812.1">
    <property type="nucleotide sequence ID" value="NZ_CP036150.1"/>
</dbReference>
<evidence type="ECO:0000313" key="3">
    <source>
        <dbReference type="EMBL" id="QEN08731.1"/>
    </source>
</evidence>
<organism evidence="3 4">
    <name type="scientific">Oceanispirochaeta crateris</name>
    <dbReference type="NCBI Taxonomy" id="2518645"/>
    <lineage>
        <taxon>Bacteria</taxon>
        <taxon>Pseudomonadati</taxon>
        <taxon>Spirochaetota</taxon>
        <taxon>Spirochaetia</taxon>
        <taxon>Spirochaetales</taxon>
        <taxon>Spirochaetaceae</taxon>
        <taxon>Oceanispirochaeta</taxon>
    </lineage>
</organism>
<dbReference type="InterPro" id="IPR029058">
    <property type="entry name" value="AB_hydrolase_fold"/>
</dbReference>
<dbReference type="InterPro" id="IPR049492">
    <property type="entry name" value="BD-FAE-like_dom"/>
</dbReference>
<dbReference type="Gene3D" id="3.40.50.1820">
    <property type="entry name" value="alpha/beta hydrolase"/>
    <property type="match status" value="1"/>
</dbReference>
<dbReference type="AlphaFoldDB" id="A0A5C1QM54"/>
<gene>
    <name evidence="3" type="ORF">EXM22_12295</name>
</gene>
<dbReference type="SUPFAM" id="SSF53474">
    <property type="entry name" value="alpha/beta-Hydrolases"/>
    <property type="match status" value="1"/>
</dbReference>
<dbReference type="InterPro" id="IPR050300">
    <property type="entry name" value="GDXG_lipolytic_enzyme"/>
</dbReference>
<protein>
    <submittedName>
        <fullName evidence="3">Alpha/beta hydrolase</fullName>
    </submittedName>
</protein>
<reference evidence="3 4" key="1">
    <citation type="submission" date="2019-02" db="EMBL/GenBank/DDBJ databases">
        <title>Complete Genome Sequence and Methylome Analysis of free living Spirochaetas.</title>
        <authorList>
            <person name="Fomenkov A."/>
            <person name="Dubinina G."/>
            <person name="Leshcheva N."/>
            <person name="Mikheeva N."/>
            <person name="Grabovich M."/>
            <person name="Vincze T."/>
            <person name="Roberts R.J."/>
        </authorList>
    </citation>
    <scope>NUCLEOTIDE SEQUENCE [LARGE SCALE GENOMIC DNA]</scope>
    <source>
        <strain evidence="3 4">K2</strain>
    </source>
</reference>
<evidence type="ECO:0000313" key="4">
    <source>
        <dbReference type="Proteomes" id="UP000324209"/>
    </source>
</evidence>
<dbReference type="Proteomes" id="UP000324209">
    <property type="component" value="Chromosome"/>
</dbReference>